<keyword evidence="3" id="KW-1185">Reference proteome</keyword>
<accession>A0ABQ7R875</accession>
<evidence type="ECO:0000313" key="2">
    <source>
        <dbReference type="EMBL" id="KAG7313423.1"/>
    </source>
</evidence>
<feature type="compositionally biased region" description="Basic and acidic residues" evidence="1">
    <location>
        <begin position="40"/>
        <end position="60"/>
    </location>
</feature>
<reference evidence="2 3" key="1">
    <citation type="submission" date="2021-06" db="EMBL/GenBank/DDBJ databases">
        <title>A haploid diamondback moth (Plutella xylostella L.) genome assembly resolves 31 chromosomes and identifies a diamide resistance mutation.</title>
        <authorList>
            <person name="Ward C.M."/>
            <person name="Perry K.D."/>
            <person name="Baker G."/>
            <person name="Powis K."/>
            <person name="Heckel D.G."/>
            <person name="Baxter S.W."/>
        </authorList>
    </citation>
    <scope>NUCLEOTIDE SEQUENCE [LARGE SCALE GENOMIC DNA]</scope>
    <source>
        <strain evidence="2 3">LV</strain>
        <tissue evidence="2">Single pupa</tissue>
    </source>
</reference>
<dbReference type="Proteomes" id="UP000823941">
    <property type="component" value="Chromosome 1"/>
</dbReference>
<proteinExistence type="predicted"/>
<dbReference type="EMBL" id="JAHIBW010000001">
    <property type="protein sequence ID" value="KAG7313423.1"/>
    <property type="molecule type" value="Genomic_DNA"/>
</dbReference>
<comment type="caution">
    <text evidence="2">The sequence shown here is derived from an EMBL/GenBank/DDBJ whole genome shotgun (WGS) entry which is preliminary data.</text>
</comment>
<feature type="region of interest" description="Disordered" evidence="1">
    <location>
        <begin position="1"/>
        <end position="60"/>
    </location>
</feature>
<evidence type="ECO:0000313" key="3">
    <source>
        <dbReference type="Proteomes" id="UP000823941"/>
    </source>
</evidence>
<name>A0ABQ7R875_PLUXY</name>
<organism evidence="2 3">
    <name type="scientific">Plutella xylostella</name>
    <name type="common">Diamondback moth</name>
    <name type="synonym">Plutella maculipennis</name>
    <dbReference type="NCBI Taxonomy" id="51655"/>
    <lineage>
        <taxon>Eukaryota</taxon>
        <taxon>Metazoa</taxon>
        <taxon>Ecdysozoa</taxon>
        <taxon>Arthropoda</taxon>
        <taxon>Hexapoda</taxon>
        <taxon>Insecta</taxon>
        <taxon>Pterygota</taxon>
        <taxon>Neoptera</taxon>
        <taxon>Endopterygota</taxon>
        <taxon>Lepidoptera</taxon>
        <taxon>Glossata</taxon>
        <taxon>Ditrysia</taxon>
        <taxon>Yponomeutoidea</taxon>
        <taxon>Plutellidae</taxon>
        <taxon>Plutella</taxon>
    </lineage>
</organism>
<gene>
    <name evidence="2" type="ORF">JYU34_000548</name>
</gene>
<sequence>MRRDAGPLAAINTRCGTKLPSDPEPVTSHPARPAAPAPPRGREVRDETTLGRDRESMSTA</sequence>
<evidence type="ECO:0000256" key="1">
    <source>
        <dbReference type="SAM" id="MobiDB-lite"/>
    </source>
</evidence>
<protein>
    <submittedName>
        <fullName evidence="2">Uncharacterized protein</fullName>
    </submittedName>
</protein>